<evidence type="ECO:0000256" key="1">
    <source>
        <dbReference type="SAM" id="MobiDB-lite"/>
    </source>
</evidence>
<dbReference type="Proteomes" id="UP000287033">
    <property type="component" value="Unassembled WGS sequence"/>
</dbReference>
<protein>
    <submittedName>
        <fullName evidence="2">Uncharacterized protein</fullName>
    </submittedName>
</protein>
<evidence type="ECO:0000313" key="2">
    <source>
        <dbReference type="EMBL" id="GCC40675.1"/>
    </source>
</evidence>
<gene>
    <name evidence="2" type="ORF">chiPu_0024959</name>
</gene>
<feature type="region of interest" description="Disordered" evidence="1">
    <location>
        <begin position="42"/>
        <end position="87"/>
    </location>
</feature>
<organism evidence="2 3">
    <name type="scientific">Chiloscyllium punctatum</name>
    <name type="common">Brownbanded bambooshark</name>
    <name type="synonym">Hemiscyllium punctatum</name>
    <dbReference type="NCBI Taxonomy" id="137246"/>
    <lineage>
        <taxon>Eukaryota</taxon>
        <taxon>Metazoa</taxon>
        <taxon>Chordata</taxon>
        <taxon>Craniata</taxon>
        <taxon>Vertebrata</taxon>
        <taxon>Chondrichthyes</taxon>
        <taxon>Elasmobranchii</taxon>
        <taxon>Galeomorphii</taxon>
        <taxon>Galeoidea</taxon>
        <taxon>Orectolobiformes</taxon>
        <taxon>Hemiscylliidae</taxon>
        <taxon>Chiloscyllium</taxon>
    </lineage>
</organism>
<keyword evidence="3" id="KW-1185">Reference proteome</keyword>
<proteinExistence type="predicted"/>
<feature type="compositionally biased region" description="Basic and acidic residues" evidence="1">
    <location>
        <begin position="42"/>
        <end position="81"/>
    </location>
</feature>
<feature type="region of interest" description="Disordered" evidence="1">
    <location>
        <begin position="1"/>
        <end position="23"/>
    </location>
</feature>
<comment type="caution">
    <text evidence="2">The sequence shown here is derived from an EMBL/GenBank/DDBJ whole genome shotgun (WGS) entry which is preliminary data.</text>
</comment>
<sequence length="87" mass="10303">MCTREARTRERARVHGESKRASGKWRECVHVRESARCERARAGACAQDRERAHERPRARARERASHERERESTRTKERTWTRECASA</sequence>
<evidence type="ECO:0000313" key="3">
    <source>
        <dbReference type="Proteomes" id="UP000287033"/>
    </source>
</evidence>
<reference evidence="2 3" key="1">
    <citation type="journal article" date="2018" name="Nat. Ecol. Evol.">
        <title>Shark genomes provide insights into elasmobranch evolution and the origin of vertebrates.</title>
        <authorList>
            <person name="Hara Y"/>
            <person name="Yamaguchi K"/>
            <person name="Onimaru K"/>
            <person name="Kadota M"/>
            <person name="Koyanagi M"/>
            <person name="Keeley SD"/>
            <person name="Tatsumi K"/>
            <person name="Tanaka K"/>
            <person name="Motone F"/>
            <person name="Kageyama Y"/>
            <person name="Nozu R"/>
            <person name="Adachi N"/>
            <person name="Nishimura O"/>
            <person name="Nakagawa R"/>
            <person name="Tanegashima C"/>
            <person name="Kiyatake I"/>
            <person name="Matsumoto R"/>
            <person name="Murakumo K"/>
            <person name="Nishida K"/>
            <person name="Terakita A"/>
            <person name="Kuratani S"/>
            <person name="Sato K"/>
            <person name="Hyodo S Kuraku.S."/>
        </authorList>
    </citation>
    <scope>NUCLEOTIDE SEQUENCE [LARGE SCALE GENOMIC DNA]</scope>
</reference>
<name>A0A401TDJ3_CHIPU</name>
<accession>A0A401TDJ3</accession>
<dbReference type="EMBL" id="BEZZ01049458">
    <property type="protein sequence ID" value="GCC40675.1"/>
    <property type="molecule type" value="Genomic_DNA"/>
</dbReference>
<dbReference type="AlphaFoldDB" id="A0A401TDJ3"/>